<dbReference type="AlphaFoldDB" id="A0A183ENC2"/>
<reference evidence="3" key="1">
    <citation type="submission" date="2016-06" db="UniProtKB">
        <authorList>
            <consortium name="WormBaseParasite"/>
        </authorList>
    </citation>
    <scope>IDENTIFICATION</scope>
</reference>
<gene>
    <name evidence="1" type="ORF">GPUH_LOCUS22463</name>
</gene>
<accession>A0A183ENC2</accession>
<dbReference type="OrthoDB" id="64767at2759"/>
<proteinExistence type="predicted"/>
<dbReference type="EMBL" id="UYRT01095163">
    <property type="protein sequence ID" value="VDN40067.1"/>
    <property type="molecule type" value="Genomic_DNA"/>
</dbReference>
<dbReference type="Proteomes" id="UP000271098">
    <property type="component" value="Unassembled WGS sequence"/>
</dbReference>
<protein>
    <submittedName>
        <fullName evidence="3">Nucleotidyltransferase</fullName>
    </submittedName>
</protein>
<dbReference type="WBParaSite" id="GPUH_0002249001-mRNA-1">
    <property type="protein sequence ID" value="GPUH_0002249001-mRNA-1"/>
    <property type="gene ID" value="GPUH_0002249001"/>
</dbReference>
<reference evidence="1 2" key="2">
    <citation type="submission" date="2018-11" db="EMBL/GenBank/DDBJ databases">
        <authorList>
            <consortium name="Pathogen Informatics"/>
        </authorList>
    </citation>
    <scope>NUCLEOTIDE SEQUENCE [LARGE SCALE GENOMIC DNA]</scope>
</reference>
<sequence length="134" mass="15387">MDLLIAVNDDREIIEKQQQQKEHFQRLPESDQQNIYETTLLHCAAFYGLEGLPPQKIASDAGGRTYILMDSVPVKRLIAVCQKAIKLDLVMIAEDLRRRNQLYYRAQTQDPAITKLVTELDAQAANWDNTKRSN</sequence>
<organism evidence="3">
    <name type="scientific">Gongylonema pulchrum</name>
    <dbReference type="NCBI Taxonomy" id="637853"/>
    <lineage>
        <taxon>Eukaryota</taxon>
        <taxon>Metazoa</taxon>
        <taxon>Ecdysozoa</taxon>
        <taxon>Nematoda</taxon>
        <taxon>Chromadorea</taxon>
        <taxon>Rhabditida</taxon>
        <taxon>Spirurina</taxon>
        <taxon>Spiruromorpha</taxon>
        <taxon>Spiruroidea</taxon>
        <taxon>Gongylonematidae</taxon>
        <taxon>Gongylonema</taxon>
    </lineage>
</organism>
<evidence type="ECO:0000313" key="1">
    <source>
        <dbReference type="EMBL" id="VDN40067.1"/>
    </source>
</evidence>
<keyword evidence="2" id="KW-1185">Reference proteome</keyword>
<evidence type="ECO:0000313" key="3">
    <source>
        <dbReference type="WBParaSite" id="GPUH_0002249001-mRNA-1"/>
    </source>
</evidence>
<name>A0A183ENC2_9BILA</name>
<evidence type="ECO:0000313" key="2">
    <source>
        <dbReference type="Proteomes" id="UP000271098"/>
    </source>
</evidence>